<evidence type="ECO:0000256" key="1">
    <source>
        <dbReference type="ARBA" id="ARBA00001198"/>
    </source>
</evidence>
<reference evidence="10 11" key="1">
    <citation type="submission" date="2018-11" db="EMBL/GenBank/DDBJ databases">
        <authorList>
            <consortium name="Pathogen Informatics"/>
        </authorList>
    </citation>
    <scope>NUCLEOTIDE SEQUENCE [LARGE SCALE GENOMIC DNA]</scope>
    <source>
        <strain>Denwood</strain>
        <strain evidence="11">Zambia</strain>
    </source>
</reference>
<comment type="catalytic activity">
    <reaction evidence="1">
        <text>Cleavage of peptide bonds with very broad specificity.</text>
        <dbReference type="EC" id="3.4.25.1"/>
    </reaction>
</comment>
<dbReference type="EMBL" id="UZAL01028992">
    <property type="protein sequence ID" value="VDP45138.1"/>
    <property type="molecule type" value="Genomic_DNA"/>
</dbReference>
<dbReference type="GO" id="GO:0051603">
    <property type="term" value="P:proteolysis involved in protein catabolic process"/>
    <property type="evidence" value="ECO:0007669"/>
    <property type="project" value="InterPro"/>
</dbReference>
<dbReference type="Gene3D" id="3.60.20.10">
    <property type="entry name" value="Glutamine Phosphoribosylpyrophosphate, subunit 1, domain 1"/>
    <property type="match status" value="1"/>
</dbReference>
<dbReference type="AlphaFoldDB" id="A0A183P2E6"/>
<dbReference type="GO" id="GO:0005737">
    <property type="term" value="C:cytoplasm"/>
    <property type="evidence" value="ECO:0007669"/>
    <property type="project" value="TreeGrafter"/>
</dbReference>
<protein>
    <recommendedName>
        <fullName evidence="3">proteasome endopeptidase complex</fullName>
        <ecNumber evidence="3">3.4.25.1</ecNumber>
    </recommendedName>
</protein>
<dbReference type="InterPro" id="IPR001353">
    <property type="entry name" value="Proteasome_sua/b"/>
</dbReference>
<name>A0A183P2E6_9TREM</name>
<dbReference type="GO" id="GO:0005839">
    <property type="term" value="C:proteasome core complex"/>
    <property type="evidence" value="ECO:0007669"/>
    <property type="project" value="InterPro"/>
</dbReference>
<keyword evidence="9" id="KW-0865">Zymogen</keyword>
<evidence type="ECO:0000256" key="4">
    <source>
        <dbReference type="ARBA" id="ARBA00022490"/>
    </source>
</evidence>
<keyword evidence="6" id="KW-0888">Threonine protease</keyword>
<organism evidence="10 11">
    <name type="scientific">Schistosoma mattheei</name>
    <dbReference type="NCBI Taxonomy" id="31246"/>
    <lineage>
        <taxon>Eukaryota</taxon>
        <taxon>Metazoa</taxon>
        <taxon>Spiralia</taxon>
        <taxon>Lophotrochozoa</taxon>
        <taxon>Platyhelminthes</taxon>
        <taxon>Trematoda</taxon>
        <taxon>Digenea</taxon>
        <taxon>Strigeidida</taxon>
        <taxon>Schistosomatoidea</taxon>
        <taxon>Schistosomatidae</taxon>
        <taxon>Schistosoma</taxon>
    </lineage>
</organism>
<gene>
    <name evidence="10" type="ORF">SMTD_LOCUS8532</name>
</gene>
<dbReference type="Pfam" id="PF00227">
    <property type="entry name" value="Proteasome"/>
    <property type="match status" value="1"/>
</dbReference>
<evidence type="ECO:0000313" key="11">
    <source>
        <dbReference type="Proteomes" id="UP000269396"/>
    </source>
</evidence>
<keyword evidence="8" id="KW-0647">Proteasome</keyword>
<evidence type="ECO:0000256" key="7">
    <source>
        <dbReference type="ARBA" id="ARBA00022801"/>
    </source>
</evidence>
<evidence type="ECO:0000256" key="8">
    <source>
        <dbReference type="ARBA" id="ARBA00022942"/>
    </source>
</evidence>
<dbReference type="EC" id="3.4.25.1" evidence="3"/>
<dbReference type="InterPro" id="IPR023333">
    <property type="entry name" value="Proteasome_suB-type"/>
</dbReference>
<dbReference type="InterPro" id="IPR029055">
    <property type="entry name" value="Ntn_hydrolases_N"/>
</dbReference>
<keyword evidence="4" id="KW-0963">Cytoplasm</keyword>
<keyword evidence="11" id="KW-1185">Reference proteome</keyword>
<evidence type="ECO:0000256" key="9">
    <source>
        <dbReference type="ARBA" id="ARBA00023145"/>
    </source>
</evidence>
<proteinExistence type="predicted"/>
<accession>A0A183P2E6</accession>
<dbReference type="InterPro" id="IPR000243">
    <property type="entry name" value="Pept_T1A_subB"/>
</dbReference>
<dbReference type="SUPFAM" id="SSF56235">
    <property type="entry name" value="N-terminal nucleophile aminohydrolases (Ntn hydrolases)"/>
    <property type="match status" value="1"/>
</dbReference>
<evidence type="ECO:0000313" key="10">
    <source>
        <dbReference type="EMBL" id="VDP45138.1"/>
    </source>
</evidence>
<comment type="subcellular location">
    <subcellularLocation>
        <location evidence="2">Nucleus</location>
    </subcellularLocation>
</comment>
<dbReference type="PRINTS" id="PR00141">
    <property type="entry name" value="PROTEASOME"/>
</dbReference>
<evidence type="ECO:0000256" key="2">
    <source>
        <dbReference type="ARBA" id="ARBA00004123"/>
    </source>
</evidence>
<evidence type="ECO:0000256" key="5">
    <source>
        <dbReference type="ARBA" id="ARBA00022670"/>
    </source>
</evidence>
<dbReference type="STRING" id="31246.A0A183P2E6"/>
<keyword evidence="7" id="KW-0378">Hydrolase</keyword>
<dbReference type="GO" id="GO:0005634">
    <property type="term" value="C:nucleus"/>
    <property type="evidence" value="ECO:0007669"/>
    <property type="project" value="UniProtKB-SubCell"/>
</dbReference>
<sequence length="207" mass="22862">MALLDITGFETVNSLGKDPESRNVCTHLSEVDLYRSRKTELRNKERISVAAASKLLANMVYNYKGMGLSIGTTIVGWDKNGPGIYYVDTDGNRTPGNLFSVGSGSPYAYGVLDTGYNYEMNDEDAYELARRSIFHATHRDAASGGFVNPSDIARPILALGNTIVFYLFVGIAAHQLRNSKVVLSRLVRSNCRVRKSGQDRQLKEELS</sequence>
<dbReference type="PANTHER" id="PTHR32194">
    <property type="entry name" value="METALLOPROTEASE TLDD"/>
    <property type="match status" value="1"/>
</dbReference>
<evidence type="ECO:0000256" key="3">
    <source>
        <dbReference type="ARBA" id="ARBA00012039"/>
    </source>
</evidence>
<dbReference type="PANTHER" id="PTHR32194:SF3">
    <property type="entry name" value="PROTEASOME SUBUNIT BETA"/>
    <property type="match status" value="1"/>
</dbReference>
<dbReference type="GO" id="GO:0004298">
    <property type="term" value="F:threonine-type endopeptidase activity"/>
    <property type="evidence" value="ECO:0007669"/>
    <property type="project" value="UniProtKB-KW"/>
</dbReference>
<evidence type="ECO:0000256" key="6">
    <source>
        <dbReference type="ARBA" id="ARBA00022698"/>
    </source>
</evidence>
<dbReference type="Proteomes" id="UP000269396">
    <property type="component" value="Unassembled WGS sequence"/>
</dbReference>
<keyword evidence="5" id="KW-0645">Protease</keyword>